<dbReference type="Pfam" id="PF00106">
    <property type="entry name" value="adh_short"/>
    <property type="match status" value="1"/>
</dbReference>
<dbReference type="SUPFAM" id="SSF55729">
    <property type="entry name" value="Acyl-CoA N-acyltransferases (Nat)"/>
    <property type="match status" value="1"/>
</dbReference>
<evidence type="ECO:0000256" key="2">
    <source>
        <dbReference type="ARBA" id="ARBA00023002"/>
    </source>
</evidence>
<keyword evidence="7" id="KW-1185">Reference proteome</keyword>
<comment type="caution">
    <text evidence="6">The sequence shown here is derived from an EMBL/GenBank/DDBJ whole genome shotgun (WGS) entry which is preliminary data.</text>
</comment>
<dbReference type="InterPro" id="IPR036291">
    <property type="entry name" value="NAD(P)-bd_dom_sf"/>
</dbReference>
<dbReference type="PANTHER" id="PTHR24320:SF152">
    <property type="entry name" value="SHORT-CHAIN DEHYDROGENASE_REDUCTASE FAMILY PROTEIN"/>
    <property type="match status" value="1"/>
</dbReference>
<evidence type="ECO:0000313" key="6">
    <source>
        <dbReference type="EMBL" id="CAK9090375.1"/>
    </source>
</evidence>
<dbReference type="Proteomes" id="UP001642464">
    <property type="component" value="Unassembled WGS sequence"/>
</dbReference>
<feature type="domain" description="N-acetyltransferase" evidence="5">
    <location>
        <begin position="148"/>
        <end position="327"/>
    </location>
</feature>
<gene>
    <name evidence="6" type="ORF">SCF082_LOCUS42627</name>
</gene>
<evidence type="ECO:0000313" key="7">
    <source>
        <dbReference type="Proteomes" id="UP001642464"/>
    </source>
</evidence>
<feature type="coiled-coil region" evidence="3">
    <location>
        <begin position="7"/>
        <end position="167"/>
    </location>
</feature>
<keyword evidence="3" id="KW-0175">Coiled coil</keyword>
<dbReference type="SUPFAM" id="SSF51735">
    <property type="entry name" value="NAD(P)-binding Rossmann-fold domains"/>
    <property type="match status" value="1"/>
</dbReference>
<sequence>MGALGNSAELEAELIKRNREIAKVRDEVIKLERRLHEASLRNDDLLEKVSVLDSEVTKKTTLLTESEQKVAALEEKLNGSEQALETAQRRSAELAGEVEAQKESYQKEEAEVAALREEIRRMGVQHSEELEKTKADSAHASDLAASMDRLQAEYAEALHEVLQLHKVIFGDSRHPEDEWRVRLAGGAGFHLVIRQEGKILSFLTAYQSRRHERTTPCVEKSDCLHIWMAGTRSDCKKRGFMSAIFQKALDIADARGLRYVTLNTYPEKFPEMYHLATGSWKMTVDSEFVPSQGLSSGLSSGALFLGGLSLARRTRTTRRYDAAEPRELRSMQFSDVKEPERLCIVTGGTSRFGAAVARGLASSGRFQRILIVGRDHERGEAVVKELQEAGVKAAFEAVDLADQAQVCHFCDCLGHRAIHGLVLAAGVTALDSREETCDGYEMHFGLNYLSRFNMVSRLMENLKKGGTLDDPCKVLLCSSSRHRGEPQLGFAALGAALPLAQNDVQDLQLEGPGAYRPWKAFGQAALCNVMFAYELQKRLRAESDHTVAVSCFDPGPMTTAWHLYRHEENRWLSAGMSSFEKEVFAYFTRLVQAPEEAAEPVVSLATRSTLPGRGASQVGFSNYWEHGMPALSKFPLPWNGGTSYDEVMWADLWSVSQELLESPQMEWQSEGEGEWQKASEGS</sequence>
<organism evidence="6 7">
    <name type="scientific">Durusdinium trenchii</name>
    <dbReference type="NCBI Taxonomy" id="1381693"/>
    <lineage>
        <taxon>Eukaryota</taxon>
        <taxon>Sar</taxon>
        <taxon>Alveolata</taxon>
        <taxon>Dinophyceae</taxon>
        <taxon>Suessiales</taxon>
        <taxon>Symbiodiniaceae</taxon>
        <taxon>Durusdinium</taxon>
    </lineage>
</organism>
<evidence type="ECO:0000259" key="5">
    <source>
        <dbReference type="PROSITE" id="PS51186"/>
    </source>
</evidence>
<keyword evidence="2" id="KW-0560">Oxidoreductase</keyword>
<dbReference type="InterPro" id="IPR016181">
    <property type="entry name" value="Acyl_CoA_acyltransferase"/>
</dbReference>
<name>A0ABP0QQ30_9DINO</name>
<dbReference type="PANTHER" id="PTHR24320">
    <property type="entry name" value="RETINOL DEHYDROGENASE"/>
    <property type="match status" value="1"/>
</dbReference>
<protein>
    <submittedName>
        <fullName evidence="6">Dehydrogenase/reductase SDR family member on chromosome X (DHRSXY) (Short chain dehydrogenase/reductase family 46C member 1) (Short chain dehydrogenase/reductase family 7C member 6)</fullName>
    </submittedName>
</protein>
<feature type="region of interest" description="Disordered" evidence="4">
    <location>
        <begin position="663"/>
        <end position="682"/>
    </location>
</feature>
<dbReference type="Gene3D" id="3.40.630.30">
    <property type="match status" value="1"/>
</dbReference>
<accession>A0ABP0QQ30</accession>
<comment type="similarity">
    <text evidence="1">Belongs to the short-chain dehydrogenases/reductases (SDR) family.</text>
</comment>
<dbReference type="Gene3D" id="3.40.50.720">
    <property type="entry name" value="NAD(P)-binding Rossmann-like Domain"/>
    <property type="match status" value="1"/>
</dbReference>
<dbReference type="PROSITE" id="PS51186">
    <property type="entry name" value="GNAT"/>
    <property type="match status" value="1"/>
</dbReference>
<dbReference type="InterPro" id="IPR000182">
    <property type="entry name" value="GNAT_dom"/>
</dbReference>
<dbReference type="Pfam" id="PF00583">
    <property type="entry name" value="Acetyltransf_1"/>
    <property type="match status" value="1"/>
</dbReference>
<evidence type="ECO:0000256" key="3">
    <source>
        <dbReference type="SAM" id="Coils"/>
    </source>
</evidence>
<dbReference type="EMBL" id="CAXAMM010039995">
    <property type="protein sequence ID" value="CAK9090375.1"/>
    <property type="molecule type" value="Genomic_DNA"/>
</dbReference>
<evidence type="ECO:0000256" key="1">
    <source>
        <dbReference type="ARBA" id="ARBA00006484"/>
    </source>
</evidence>
<reference evidence="6 7" key="1">
    <citation type="submission" date="2024-02" db="EMBL/GenBank/DDBJ databases">
        <authorList>
            <person name="Chen Y."/>
            <person name="Shah S."/>
            <person name="Dougan E. K."/>
            <person name="Thang M."/>
            <person name="Chan C."/>
        </authorList>
    </citation>
    <scope>NUCLEOTIDE SEQUENCE [LARGE SCALE GENOMIC DNA]</scope>
</reference>
<evidence type="ECO:0000256" key="4">
    <source>
        <dbReference type="SAM" id="MobiDB-lite"/>
    </source>
</evidence>
<proteinExistence type="inferred from homology"/>
<dbReference type="InterPro" id="IPR002347">
    <property type="entry name" value="SDR_fam"/>
</dbReference>